<sequence length="210" mass="23138">MSKKYLRGISRGESKASIEIPRLRFDDFAYISEVSGPEALSARETRPRTRASWSFTSRSTVGSSAASTAGSEVSHRSAAPSTASVSVGSSPIEPPASGILKTMEFRLTYEARVWTGQGRAKRQEELLRPCALGGMRRFTSDEVTVPHDGLSPLSADFDLVDGFYMSKFRHSAPAEANWAWREDEDNREEKDGEDEDNTPAEEEAAKKGER</sequence>
<proteinExistence type="predicted"/>
<dbReference type="OrthoDB" id="3923077at2759"/>
<feature type="compositionally biased region" description="Acidic residues" evidence="1">
    <location>
        <begin position="182"/>
        <end position="202"/>
    </location>
</feature>
<dbReference type="Proteomes" id="UP000014480">
    <property type="component" value="Unassembled WGS sequence"/>
</dbReference>
<name>A0A484FL14_COLOR</name>
<reference evidence="3" key="2">
    <citation type="journal article" date="2019" name="Mol. Plant Microbe Interact.">
        <title>Genome sequence resources for four phytopathogenic fungi from the Colletotrichum orbiculare species complex.</title>
        <authorList>
            <person name="Gan P."/>
            <person name="Tsushima A."/>
            <person name="Narusaka M."/>
            <person name="Narusaka Y."/>
            <person name="Takano Y."/>
            <person name="Kubo Y."/>
            <person name="Shirasu K."/>
        </authorList>
    </citation>
    <scope>GENOME REANNOTATION</scope>
    <source>
        <strain evidence="3">104-T / ATCC 96160 / CBS 514.97 / LARS 414 / MAFF 240422</strain>
    </source>
</reference>
<feature type="compositionally biased region" description="Polar residues" evidence="1">
    <location>
        <begin position="79"/>
        <end position="89"/>
    </location>
</feature>
<feature type="compositionally biased region" description="Low complexity" evidence="1">
    <location>
        <begin position="56"/>
        <end position="72"/>
    </location>
</feature>
<gene>
    <name evidence="2" type="ORF">Cob_v008431</name>
</gene>
<evidence type="ECO:0000313" key="2">
    <source>
        <dbReference type="EMBL" id="TDZ18466.1"/>
    </source>
</evidence>
<comment type="caution">
    <text evidence="2">The sequence shown here is derived from an EMBL/GenBank/DDBJ whole genome shotgun (WGS) entry which is preliminary data.</text>
</comment>
<keyword evidence="3" id="KW-1185">Reference proteome</keyword>
<protein>
    <submittedName>
        <fullName evidence="2">Uncharacterized protein</fullName>
    </submittedName>
</protein>
<dbReference type="EMBL" id="AMCV02000023">
    <property type="protein sequence ID" value="TDZ18466.1"/>
    <property type="molecule type" value="Genomic_DNA"/>
</dbReference>
<dbReference type="AlphaFoldDB" id="A0A484FL14"/>
<accession>A0A484FL14</accession>
<feature type="region of interest" description="Disordered" evidence="1">
    <location>
        <begin position="174"/>
        <end position="210"/>
    </location>
</feature>
<evidence type="ECO:0000256" key="1">
    <source>
        <dbReference type="SAM" id="MobiDB-lite"/>
    </source>
</evidence>
<feature type="region of interest" description="Disordered" evidence="1">
    <location>
        <begin position="38"/>
        <end position="93"/>
    </location>
</feature>
<reference evidence="3" key="1">
    <citation type="journal article" date="2013" name="New Phytol.">
        <title>Comparative genomic and transcriptomic analyses reveal the hemibiotrophic stage shift of Colletotrichum fungi.</title>
        <authorList>
            <person name="Gan P."/>
            <person name="Ikeda K."/>
            <person name="Irieda H."/>
            <person name="Narusaka M."/>
            <person name="O'Connell R.J."/>
            <person name="Narusaka Y."/>
            <person name="Takano Y."/>
            <person name="Kubo Y."/>
            <person name="Shirasu K."/>
        </authorList>
    </citation>
    <scope>NUCLEOTIDE SEQUENCE [LARGE SCALE GENOMIC DNA]</scope>
    <source>
        <strain evidence="3">104-T / ATCC 96160 / CBS 514.97 / LARS 414 / MAFF 240422</strain>
    </source>
</reference>
<organism evidence="2 3">
    <name type="scientific">Colletotrichum orbiculare (strain 104-T / ATCC 96160 / CBS 514.97 / LARS 414 / MAFF 240422)</name>
    <name type="common">Cucumber anthracnose fungus</name>
    <name type="synonym">Colletotrichum lagenarium</name>
    <dbReference type="NCBI Taxonomy" id="1213857"/>
    <lineage>
        <taxon>Eukaryota</taxon>
        <taxon>Fungi</taxon>
        <taxon>Dikarya</taxon>
        <taxon>Ascomycota</taxon>
        <taxon>Pezizomycotina</taxon>
        <taxon>Sordariomycetes</taxon>
        <taxon>Hypocreomycetidae</taxon>
        <taxon>Glomerellales</taxon>
        <taxon>Glomerellaceae</taxon>
        <taxon>Colletotrichum</taxon>
        <taxon>Colletotrichum orbiculare species complex</taxon>
    </lineage>
</organism>
<evidence type="ECO:0000313" key="3">
    <source>
        <dbReference type="Proteomes" id="UP000014480"/>
    </source>
</evidence>